<gene>
    <name evidence="2" type="ORF">BGAL_1163g00010</name>
</gene>
<feature type="region of interest" description="Disordered" evidence="1">
    <location>
        <begin position="60"/>
        <end position="125"/>
    </location>
</feature>
<keyword evidence="3" id="KW-1185">Reference proteome</keyword>
<comment type="caution">
    <text evidence="2">The sequence shown here is derived from an EMBL/GenBank/DDBJ whole genome shotgun (WGS) entry which is preliminary data.</text>
</comment>
<evidence type="ECO:0000313" key="2">
    <source>
        <dbReference type="EMBL" id="THV43676.1"/>
    </source>
</evidence>
<evidence type="ECO:0000256" key="1">
    <source>
        <dbReference type="SAM" id="MobiDB-lite"/>
    </source>
</evidence>
<protein>
    <submittedName>
        <fullName evidence="2">Uncharacterized protein</fullName>
    </submittedName>
</protein>
<dbReference type="AlphaFoldDB" id="A0A4V4HT05"/>
<proteinExistence type="predicted"/>
<accession>A0A4V4HT05</accession>
<sequence>MIAYKSPTNATVPGRERSPNLQAVAASMSMDKDFVLRDEATVLFLTSIFVNMPKCGGNCGHRPENCKCPRASSSARRNDPQSDDSRKSARSEDSKKSARSDGSKKSAQSTGSRDSQKTQKSDSSDYTVLTKTISEDLKGALEEMVLLVENETVTEAERYMEDNAKRQVMRWTEEMENAHAH</sequence>
<organism evidence="2 3">
    <name type="scientific">Botrytis galanthina</name>
    <dbReference type="NCBI Taxonomy" id="278940"/>
    <lineage>
        <taxon>Eukaryota</taxon>
        <taxon>Fungi</taxon>
        <taxon>Dikarya</taxon>
        <taxon>Ascomycota</taxon>
        <taxon>Pezizomycotina</taxon>
        <taxon>Leotiomycetes</taxon>
        <taxon>Helotiales</taxon>
        <taxon>Sclerotiniaceae</taxon>
        <taxon>Botrytis</taxon>
    </lineage>
</organism>
<evidence type="ECO:0000313" key="3">
    <source>
        <dbReference type="Proteomes" id="UP000308671"/>
    </source>
</evidence>
<feature type="compositionally biased region" description="Basic and acidic residues" evidence="1">
    <location>
        <begin position="76"/>
        <end position="104"/>
    </location>
</feature>
<feature type="compositionally biased region" description="Basic and acidic residues" evidence="1">
    <location>
        <begin position="114"/>
        <end position="123"/>
    </location>
</feature>
<reference evidence="2 3" key="1">
    <citation type="submission" date="2017-12" db="EMBL/GenBank/DDBJ databases">
        <title>Comparative genomics of Botrytis spp.</title>
        <authorList>
            <person name="Valero-Jimenez C.A."/>
            <person name="Tapia P."/>
            <person name="Veloso J."/>
            <person name="Silva-Moreno E."/>
            <person name="Staats M."/>
            <person name="Valdes J.H."/>
            <person name="Van Kan J.A.L."/>
        </authorList>
    </citation>
    <scope>NUCLEOTIDE SEQUENCE [LARGE SCALE GENOMIC DNA]</scope>
    <source>
        <strain evidence="2 3">MUCL435</strain>
    </source>
</reference>
<name>A0A4V4HT05_9HELO</name>
<dbReference type="EMBL" id="PQXL01001158">
    <property type="protein sequence ID" value="THV43676.1"/>
    <property type="molecule type" value="Genomic_DNA"/>
</dbReference>
<dbReference type="Proteomes" id="UP000308671">
    <property type="component" value="Unassembled WGS sequence"/>
</dbReference>